<keyword evidence="4" id="KW-1185">Reference proteome</keyword>
<dbReference type="InterPro" id="IPR013899">
    <property type="entry name" value="DUF1771"/>
</dbReference>
<evidence type="ECO:0000313" key="4">
    <source>
        <dbReference type="Proteomes" id="UP001431209"/>
    </source>
</evidence>
<dbReference type="SUPFAM" id="SSF46934">
    <property type="entry name" value="UBA-like"/>
    <property type="match status" value="1"/>
</dbReference>
<accession>A0AAW2YHF1</accession>
<dbReference type="InterPro" id="IPR036063">
    <property type="entry name" value="Smr_dom_sf"/>
</dbReference>
<dbReference type="InterPro" id="IPR009060">
    <property type="entry name" value="UBA-like_sf"/>
</dbReference>
<dbReference type="EMBL" id="JAOPGA020000071">
    <property type="protein sequence ID" value="KAL0476637.1"/>
    <property type="molecule type" value="Genomic_DNA"/>
</dbReference>
<sequence>MHKKQRSLQILLDEFKGLIDDDVINLVYNENNGNLDWSLQQLGSIIQTAKKEEVSIHDEEHQENIDFLYCMFKRDNEDPYFDREVIEMFYEEKKMDVSKTLNALLRAIETESEETNDAQVLGSMYNQPLETKSISKEDFEEMLNLQNSLPNALIKIQPSQPSGPKPKKNQKNDDKKKQLEKEQQEKIHNLKEVCPTADIAVIKFILKECDWDVQRAFQQIEGNAPQKAIQSPNNKPKKPKGRKFKPAPELFGAANGHVANRWIETKPQAIDYGTLTASGSESTPLEAQVTKNKDMNSLSSRIKIDKLKNMISGCGLPDSVLEDVFEQSGHTVSATISQLKKMYPDVVFKSKQENNNNENIVNTTQSTLSNQASSKVRRVQTAYYHSDESKAQSARAMAHDYCCVRNQFFQLALEAYRRGDGARAREFSERGREADRASKESHREAAEHTFAVVNKDRFGQRTTDILTIDLHGLHVKESLDKLELFLDEMIYCDQSQKSKSNRMNVITGMGKHSHGGYSRIKPAVIQYLKDRDYRFSESVPGVIQIRLKPSQISQYDK</sequence>
<dbReference type="Gene3D" id="1.10.8.10">
    <property type="entry name" value="DNA helicase RuvA subunit, C-terminal domain"/>
    <property type="match status" value="1"/>
</dbReference>
<dbReference type="Gene3D" id="3.30.1370.110">
    <property type="match status" value="1"/>
</dbReference>
<dbReference type="Proteomes" id="UP001431209">
    <property type="component" value="Unassembled WGS sequence"/>
</dbReference>
<feature type="compositionally biased region" description="Basic residues" evidence="1">
    <location>
        <begin position="235"/>
        <end position="245"/>
    </location>
</feature>
<dbReference type="CDD" id="cd14279">
    <property type="entry name" value="CUE"/>
    <property type="match status" value="1"/>
</dbReference>
<reference evidence="3 4" key="1">
    <citation type="submission" date="2024-03" db="EMBL/GenBank/DDBJ databases">
        <title>The Acrasis kona genome and developmental transcriptomes reveal deep origins of eukaryotic multicellular pathways.</title>
        <authorList>
            <person name="Sheikh S."/>
            <person name="Fu C.-J."/>
            <person name="Brown M.W."/>
            <person name="Baldauf S.L."/>
        </authorList>
    </citation>
    <scope>NUCLEOTIDE SEQUENCE [LARGE SCALE GENOMIC DNA]</scope>
    <source>
        <strain evidence="3 4">ATCC MYA-3509</strain>
    </source>
</reference>
<feature type="domain" description="Smr" evidence="2">
    <location>
        <begin position="468"/>
        <end position="548"/>
    </location>
</feature>
<gene>
    <name evidence="3" type="ORF">AKO1_002887</name>
</gene>
<proteinExistence type="predicted"/>
<dbReference type="InterPro" id="IPR052772">
    <property type="entry name" value="Endo/PolyKinase_Domain-Protein"/>
</dbReference>
<dbReference type="SMART" id="SM01162">
    <property type="entry name" value="DUF1771"/>
    <property type="match status" value="1"/>
</dbReference>
<dbReference type="PROSITE" id="PS50828">
    <property type="entry name" value="SMR"/>
    <property type="match status" value="1"/>
</dbReference>
<dbReference type="AlphaFoldDB" id="A0AAW2YHF1"/>
<dbReference type="Pfam" id="PF01713">
    <property type="entry name" value="Smr"/>
    <property type="match status" value="1"/>
</dbReference>
<evidence type="ECO:0000256" key="1">
    <source>
        <dbReference type="SAM" id="MobiDB-lite"/>
    </source>
</evidence>
<dbReference type="InterPro" id="IPR002625">
    <property type="entry name" value="Smr_dom"/>
</dbReference>
<feature type="region of interest" description="Disordered" evidence="1">
    <location>
        <begin position="155"/>
        <end position="183"/>
    </location>
</feature>
<dbReference type="GO" id="GO:0004519">
    <property type="term" value="F:endonuclease activity"/>
    <property type="evidence" value="ECO:0007669"/>
    <property type="project" value="TreeGrafter"/>
</dbReference>
<dbReference type="PANTHER" id="PTHR46535">
    <property type="entry name" value="NEDD4-BINDING PROTEIN 2"/>
    <property type="match status" value="1"/>
</dbReference>
<dbReference type="SMART" id="SM00463">
    <property type="entry name" value="SMR"/>
    <property type="match status" value="1"/>
</dbReference>
<evidence type="ECO:0000259" key="2">
    <source>
        <dbReference type="PROSITE" id="PS50828"/>
    </source>
</evidence>
<dbReference type="Pfam" id="PF08590">
    <property type="entry name" value="DUF1771"/>
    <property type="match status" value="1"/>
</dbReference>
<name>A0AAW2YHF1_9EUKA</name>
<organism evidence="3 4">
    <name type="scientific">Acrasis kona</name>
    <dbReference type="NCBI Taxonomy" id="1008807"/>
    <lineage>
        <taxon>Eukaryota</taxon>
        <taxon>Discoba</taxon>
        <taxon>Heterolobosea</taxon>
        <taxon>Tetramitia</taxon>
        <taxon>Eutetramitia</taxon>
        <taxon>Acrasidae</taxon>
        <taxon>Acrasis</taxon>
    </lineage>
</organism>
<dbReference type="SUPFAM" id="SSF160443">
    <property type="entry name" value="SMR domain-like"/>
    <property type="match status" value="1"/>
</dbReference>
<dbReference type="PANTHER" id="PTHR46535:SF1">
    <property type="entry name" value="NEDD4-BINDING PROTEIN 2"/>
    <property type="match status" value="1"/>
</dbReference>
<feature type="region of interest" description="Disordered" evidence="1">
    <location>
        <begin position="424"/>
        <end position="443"/>
    </location>
</feature>
<protein>
    <recommendedName>
        <fullName evidence="2">Smr domain-containing protein</fullName>
    </recommendedName>
</protein>
<comment type="caution">
    <text evidence="3">The sequence shown here is derived from an EMBL/GenBank/DDBJ whole genome shotgun (WGS) entry which is preliminary data.</text>
</comment>
<feature type="compositionally biased region" description="Basic and acidic residues" evidence="1">
    <location>
        <begin position="170"/>
        <end position="183"/>
    </location>
</feature>
<evidence type="ECO:0000313" key="3">
    <source>
        <dbReference type="EMBL" id="KAL0476637.1"/>
    </source>
</evidence>
<dbReference type="GO" id="GO:0005634">
    <property type="term" value="C:nucleus"/>
    <property type="evidence" value="ECO:0007669"/>
    <property type="project" value="TreeGrafter"/>
</dbReference>
<feature type="region of interest" description="Disordered" evidence="1">
    <location>
        <begin position="223"/>
        <end position="246"/>
    </location>
</feature>